<dbReference type="CDD" id="cd05128">
    <property type="entry name" value="RasGAP_GAP1_like"/>
    <property type="match status" value="1"/>
</dbReference>
<dbReference type="InterPro" id="IPR039360">
    <property type="entry name" value="Ras_GTPase"/>
</dbReference>
<reference evidence="5" key="1">
    <citation type="submission" date="2022-11" db="UniProtKB">
        <authorList>
            <consortium name="WormBaseParasite"/>
        </authorList>
    </citation>
    <scope>IDENTIFICATION</scope>
</reference>
<feature type="compositionally biased region" description="Polar residues" evidence="2">
    <location>
        <begin position="500"/>
        <end position="527"/>
    </location>
</feature>
<dbReference type="Gene3D" id="1.10.506.10">
    <property type="entry name" value="GTPase Activation - p120gap, domain 1"/>
    <property type="match status" value="2"/>
</dbReference>
<feature type="compositionally biased region" description="Low complexity" evidence="2">
    <location>
        <begin position="1"/>
        <end position="18"/>
    </location>
</feature>
<keyword evidence="1" id="KW-0343">GTPase activation</keyword>
<name>A0A914KWX2_MELIC</name>
<protein>
    <submittedName>
        <fullName evidence="5">Ras-GAP domain-containing protein</fullName>
    </submittedName>
</protein>
<feature type="region of interest" description="Disordered" evidence="2">
    <location>
        <begin position="1"/>
        <end position="75"/>
    </location>
</feature>
<feature type="compositionally biased region" description="Basic residues" evidence="2">
    <location>
        <begin position="476"/>
        <end position="487"/>
    </location>
</feature>
<feature type="compositionally biased region" description="Basic and acidic residues" evidence="2">
    <location>
        <begin position="318"/>
        <end position="331"/>
    </location>
</feature>
<feature type="compositionally biased region" description="Polar residues" evidence="2">
    <location>
        <begin position="64"/>
        <end position="74"/>
    </location>
</feature>
<keyword evidence="4" id="KW-1185">Reference proteome</keyword>
<feature type="compositionally biased region" description="Basic and acidic residues" evidence="2">
    <location>
        <begin position="423"/>
        <end position="475"/>
    </location>
</feature>
<dbReference type="GO" id="GO:0005096">
    <property type="term" value="F:GTPase activator activity"/>
    <property type="evidence" value="ECO:0007669"/>
    <property type="project" value="UniProtKB-KW"/>
</dbReference>
<feature type="compositionally biased region" description="Basic residues" evidence="2">
    <location>
        <begin position="306"/>
        <end position="317"/>
    </location>
</feature>
<feature type="domain" description="Ras-GAP" evidence="3">
    <location>
        <begin position="656"/>
        <end position="850"/>
    </location>
</feature>
<evidence type="ECO:0000313" key="5">
    <source>
        <dbReference type="WBParaSite" id="Minc3s00146g06021"/>
    </source>
</evidence>
<feature type="region of interest" description="Disordered" evidence="2">
    <location>
        <begin position="423"/>
        <end position="542"/>
    </location>
</feature>
<dbReference type="PANTHER" id="PTHR10194">
    <property type="entry name" value="RAS GTPASE-ACTIVATING PROTEINS"/>
    <property type="match status" value="1"/>
</dbReference>
<sequence>MKSNGNKNEENNSSNTNYNRERSPRMLSLKHQHKNSRACAMELDEASSCSSSVSSSSSKVPSRFQPSRSPNNPSFVGLPVNTPYLGPSLSPVSSPQWRLTAGASSPGATASGRAVPKSALIMSRILNSRSTGIPNMEPVQTADAKDMLEKAISDGRALAEQSANYKVVDFPYQKSPKHSPSLVPLILQTEVGKDDDLLIEMKTTDCIFNFEDIFEDEIEERKETVDENINECNRGRKVDLDLTESVIIEEPDVFIKGKNTKPEGIIKEEKEEKQKENEVQGGSDIAINVAKKKRNSNEEIKGKSSTGKKNRREKGRKSKEGRTKEGKTKEEGLKDNKVKVEFLNKLEKEVDVSVDFAFTAKDLTAQVERIIFTSISGILKVLFSKLVVIFLEKCLLNSMPTPKKKEGLLEDVVEGSMQKMKESMNKDINNENKLSFPEKEIHQEKLSNKEKKIKEKYPEKVLTTDRPTEERIDKGKKGKSSKRKGKKSKDAGRKMPPLPSLQSIDQQINIGKNETNEDLLTSPCSTVSSPPALPPSCSSSTTFPQALVRRDEQSARQNSSSIGRMIGRWRHTTGGIQLRNITFSGVWEKLALGIRSDGREAFRTSSVQLGDNRRYNMEEVLPLIHYRPLYQNLIRSLHFSPASHSLISLMQCLPIDIENLAKPLMKIFIHSNQIRQFFRLICFEYLSNCSDVNTLFRSQSLASKVMYEMMKCVGHKYLVVTLMPLIDLIFAERKSCEIDPSKLRQGESLDQNLHNITVYAEFAFTGVVDSSQRCPSALRELFAELRDVVEQFFPGRDDVGRLALSSFLILRFFAAAILNPKLFALKMATPDVNVSRTLVLVSKILQRVANCVVSANPPTIKEQWLAPVMDHFLDEAHNKAMIDFLDEISTSFTETEEGGGVNANSQDAIVNDESDAFSSSTNISSSPVMDIEKELHIVYSQIADHLDTLCSMGWCCRYGCSCCSDTIVQ</sequence>
<evidence type="ECO:0000313" key="4">
    <source>
        <dbReference type="Proteomes" id="UP000887563"/>
    </source>
</evidence>
<evidence type="ECO:0000256" key="1">
    <source>
        <dbReference type="ARBA" id="ARBA00022468"/>
    </source>
</evidence>
<dbReference type="WBParaSite" id="Minc3s00146g06021">
    <property type="protein sequence ID" value="Minc3s00146g06021"/>
    <property type="gene ID" value="Minc3s00146g06021"/>
</dbReference>
<organism evidence="4 5">
    <name type="scientific">Meloidogyne incognita</name>
    <name type="common">Southern root-knot nematode worm</name>
    <name type="synonym">Oxyuris incognita</name>
    <dbReference type="NCBI Taxonomy" id="6306"/>
    <lineage>
        <taxon>Eukaryota</taxon>
        <taxon>Metazoa</taxon>
        <taxon>Ecdysozoa</taxon>
        <taxon>Nematoda</taxon>
        <taxon>Chromadorea</taxon>
        <taxon>Rhabditida</taxon>
        <taxon>Tylenchina</taxon>
        <taxon>Tylenchomorpha</taxon>
        <taxon>Tylenchoidea</taxon>
        <taxon>Meloidogynidae</taxon>
        <taxon>Meloidogyninae</taxon>
        <taxon>Meloidogyne</taxon>
        <taxon>Meloidogyne incognita group</taxon>
    </lineage>
</organism>
<dbReference type="InterPro" id="IPR023152">
    <property type="entry name" value="RasGAP_CS"/>
</dbReference>
<evidence type="ECO:0000256" key="2">
    <source>
        <dbReference type="SAM" id="MobiDB-lite"/>
    </source>
</evidence>
<dbReference type="PROSITE" id="PS00509">
    <property type="entry name" value="RAS_GTPASE_ACTIV_1"/>
    <property type="match status" value="1"/>
</dbReference>
<proteinExistence type="predicted"/>
<feature type="compositionally biased region" description="Low complexity" evidence="2">
    <location>
        <begin position="47"/>
        <end position="58"/>
    </location>
</feature>
<accession>A0A914KWX2</accession>
<dbReference type="AlphaFoldDB" id="A0A914KWX2"/>
<dbReference type="SUPFAM" id="SSF48350">
    <property type="entry name" value="GTPase activation domain, GAP"/>
    <property type="match status" value="1"/>
</dbReference>
<feature type="compositionally biased region" description="Basic and acidic residues" evidence="2">
    <location>
        <begin position="265"/>
        <end position="278"/>
    </location>
</feature>
<dbReference type="PANTHER" id="PTHR10194:SF148">
    <property type="entry name" value="GTPASE-ACTIVATING PROTEIN"/>
    <property type="match status" value="1"/>
</dbReference>
<evidence type="ECO:0000259" key="3">
    <source>
        <dbReference type="PROSITE" id="PS50018"/>
    </source>
</evidence>
<feature type="region of interest" description="Disordered" evidence="2">
    <location>
        <begin position="265"/>
        <end position="331"/>
    </location>
</feature>
<dbReference type="InterPro" id="IPR001936">
    <property type="entry name" value="RasGAP_dom"/>
</dbReference>
<dbReference type="InterPro" id="IPR008936">
    <property type="entry name" value="Rho_GTPase_activation_prot"/>
</dbReference>
<dbReference type="Pfam" id="PF00616">
    <property type="entry name" value="RasGAP"/>
    <property type="match status" value="1"/>
</dbReference>
<dbReference type="SMART" id="SM00323">
    <property type="entry name" value="RasGAP"/>
    <property type="match status" value="1"/>
</dbReference>
<dbReference type="Proteomes" id="UP000887563">
    <property type="component" value="Unplaced"/>
</dbReference>
<dbReference type="PROSITE" id="PS50018">
    <property type="entry name" value="RAS_GTPASE_ACTIV_2"/>
    <property type="match status" value="1"/>
</dbReference>